<organism evidence="5 6">
    <name type="scientific">Knoellia aerolata DSM 18566</name>
    <dbReference type="NCBI Taxonomy" id="1385519"/>
    <lineage>
        <taxon>Bacteria</taxon>
        <taxon>Bacillati</taxon>
        <taxon>Actinomycetota</taxon>
        <taxon>Actinomycetes</taxon>
        <taxon>Micrococcales</taxon>
        <taxon>Intrasporangiaceae</taxon>
        <taxon>Knoellia</taxon>
    </lineage>
</organism>
<dbReference type="PROSITE" id="PS50937">
    <property type="entry name" value="HTH_MERR_2"/>
    <property type="match status" value="1"/>
</dbReference>
<dbReference type="GO" id="GO:0003677">
    <property type="term" value="F:DNA binding"/>
    <property type="evidence" value="ECO:0007669"/>
    <property type="project" value="UniProtKB-KW"/>
</dbReference>
<dbReference type="RefSeq" id="WP_035935634.1">
    <property type="nucleotide sequence ID" value="NZ_AVPL01000014.1"/>
</dbReference>
<keyword evidence="1" id="KW-0805">Transcription regulation</keyword>
<evidence type="ECO:0000313" key="5">
    <source>
        <dbReference type="EMBL" id="KGN41639.1"/>
    </source>
</evidence>
<dbReference type="InterPro" id="IPR000551">
    <property type="entry name" value="MerR-type_HTH_dom"/>
</dbReference>
<dbReference type="Proteomes" id="UP000030013">
    <property type="component" value="Unassembled WGS sequence"/>
</dbReference>
<sequence length="129" mass="14274">MRIGELAAATGTSTKALRFYEDSGLLPPANRTGSGYRDYEDDAIDRLNFVRRGRAAGLTLKQIREVIDIRESGTAPCGHVQDLLNTRIADLDRQISDLRTLRDTVVHLRDGAANANPADCRAEDVCRYL</sequence>
<gene>
    <name evidence="5" type="ORF">N801_06430</name>
</gene>
<proteinExistence type="predicted"/>
<protein>
    <submittedName>
        <fullName evidence="5">MerR family transcriptional regulator</fullName>
    </submittedName>
</protein>
<dbReference type="CDD" id="cd04770">
    <property type="entry name" value="HTH_HMRTR"/>
    <property type="match status" value="1"/>
</dbReference>
<dbReference type="PANTHER" id="PTHR30204">
    <property type="entry name" value="REDOX-CYCLING DRUG-SENSING TRANSCRIPTIONAL ACTIVATOR SOXR"/>
    <property type="match status" value="1"/>
</dbReference>
<dbReference type="Gene3D" id="1.10.1660.10">
    <property type="match status" value="1"/>
</dbReference>
<evidence type="ECO:0000256" key="1">
    <source>
        <dbReference type="ARBA" id="ARBA00023015"/>
    </source>
</evidence>
<dbReference type="SUPFAM" id="SSF46955">
    <property type="entry name" value="Putative DNA-binding domain"/>
    <property type="match status" value="1"/>
</dbReference>
<dbReference type="OrthoDB" id="9802039at2"/>
<evidence type="ECO:0000256" key="2">
    <source>
        <dbReference type="ARBA" id="ARBA00023125"/>
    </source>
</evidence>
<reference evidence="5 6" key="1">
    <citation type="submission" date="2013-08" db="EMBL/GenBank/DDBJ databases">
        <title>The genome sequence of Knoellia aerolata.</title>
        <authorList>
            <person name="Zhu W."/>
            <person name="Wang G."/>
        </authorList>
    </citation>
    <scope>NUCLEOTIDE SEQUENCE [LARGE SCALE GENOMIC DNA]</scope>
    <source>
        <strain evidence="5 6">DSM 18566</strain>
    </source>
</reference>
<dbReference type="InterPro" id="IPR009061">
    <property type="entry name" value="DNA-bd_dom_put_sf"/>
</dbReference>
<keyword evidence="6" id="KW-1185">Reference proteome</keyword>
<dbReference type="AlphaFoldDB" id="A0A0A0JY37"/>
<dbReference type="Pfam" id="PF13411">
    <property type="entry name" value="MerR_1"/>
    <property type="match status" value="1"/>
</dbReference>
<dbReference type="EMBL" id="AVPL01000014">
    <property type="protein sequence ID" value="KGN41639.1"/>
    <property type="molecule type" value="Genomic_DNA"/>
</dbReference>
<evidence type="ECO:0000256" key="3">
    <source>
        <dbReference type="ARBA" id="ARBA00023163"/>
    </source>
</evidence>
<dbReference type="eggNOG" id="COG0789">
    <property type="taxonomic scope" value="Bacteria"/>
</dbReference>
<dbReference type="PANTHER" id="PTHR30204:SF94">
    <property type="entry name" value="HEAVY METAL-DEPENDENT TRANSCRIPTIONAL REGULATOR HI_0293-RELATED"/>
    <property type="match status" value="1"/>
</dbReference>
<keyword evidence="2" id="KW-0238">DNA-binding</keyword>
<feature type="domain" description="HTH merR-type" evidence="4">
    <location>
        <begin position="1"/>
        <end position="69"/>
    </location>
</feature>
<accession>A0A0A0JY37</accession>
<keyword evidence="3" id="KW-0804">Transcription</keyword>
<dbReference type="InterPro" id="IPR047057">
    <property type="entry name" value="MerR_fam"/>
</dbReference>
<evidence type="ECO:0000259" key="4">
    <source>
        <dbReference type="PROSITE" id="PS50937"/>
    </source>
</evidence>
<name>A0A0A0JY37_9MICO</name>
<dbReference type="SMART" id="SM00422">
    <property type="entry name" value="HTH_MERR"/>
    <property type="match status" value="1"/>
</dbReference>
<evidence type="ECO:0000313" key="6">
    <source>
        <dbReference type="Proteomes" id="UP000030013"/>
    </source>
</evidence>
<dbReference type="STRING" id="1385519.N801_06430"/>
<comment type="caution">
    <text evidence="5">The sequence shown here is derived from an EMBL/GenBank/DDBJ whole genome shotgun (WGS) entry which is preliminary data.</text>
</comment>
<dbReference type="GO" id="GO:0003700">
    <property type="term" value="F:DNA-binding transcription factor activity"/>
    <property type="evidence" value="ECO:0007669"/>
    <property type="project" value="InterPro"/>
</dbReference>
<dbReference type="PRINTS" id="PR00040">
    <property type="entry name" value="HTHMERR"/>
</dbReference>